<keyword evidence="6" id="KW-1185">Reference proteome</keyword>
<evidence type="ECO:0000313" key="6">
    <source>
        <dbReference type="Proteomes" id="UP000777438"/>
    </source>
</evidence>
<dbReference type="GO" id="GO:0005634">
    <property type="term" value="C:nucleus"/>
    <property type="evidence" value="ECO:0007669"/>
    <property type="project" value="UniProtKB-SubCell"/>
</dbReference>
<dbReference type="CDD" id="cd00067">
    <property type="entry name" value="GAL4"/>
    <property type="match status" value="1"/>
</dbReference>
<dbReference type="InterPro" id="IPR001138">
    <property type="entry name" value="Zn2Cys6_DnaBD"/>
</dbReference>
<sequence>MNVTSRAKLRSKTGCLTCRKRRKKCDETYPVCEGCKSSRRQCQWPTSADLLDRRFAVHDDSRHGSRTPKPERRGSSDSSMSCDSTKSDRTEASSSSTPEPIILSESALSLRVLTRDLETNISRHFVGTYYGLLLLPNCHPGFYDGWLTQIQHLMVHHKSLYYSVLACAASHIHLIDDSSRMQQLALTYYSNAIGALSKFLAKDAQFDNHNGLLMSVMLLYLHGCMGGDTYADIPRHVNAATRILTMRLFQRSLSIKRLFDRLAVESVLYQIFLVATGLWSDAAGLDYDFDLGFWTQAEKLLDQSQFFPGRSTSLNSPVLGVPVSLFRLAVSLRQQYQHLLPRDPVVFDQIRVEVEAWEAALLCNHLIKFSTEKERPNGQEKYYRDACYLYAIIASVLFEQLSTHESTIGPDPLEWGDSWQVRKAVLILQEHQYDFGWFRCFIGNWPVYTLGFLLSSPEDKELIRVDLQRRWDVQKFAQVNRFKCDLERTWGARERSCKQDLGRCFMPSCTVAGPQ</sequence>
<name>A0A9P8W7T2_9HYPO</name>
<dbReference type="OrthoDB" id="1919336at2759"/>
<comment type="subcellular location">
    <subcellularLocation>
        <location evidence="1">Nucleus</location>
    </subcellularLocation>
</comment>
<protein>
    <recommendedName>
        <fullName evidence="4">Zn(2)-C6 fungal-type domain-containing protein</fullName>
    </recommendedName>
</protein>
<evidence type="ECO:0000256" key="1">
    <source>
        <dbReference type="ARBA" id="ARBA00004123"/>
    </source>
</evidence>
<gene>
    <name evidence="5" type="ORF">B0T10DRAFT_528328</name>
</gene>
<feature type="compositionally biased region" description="Basic and acidic residues" evidence="3">
    <location>
        <begin position="55"/>
        <end position="75"/>
    </location>
</feature>
<dbReference type="Pfam" id="PF00172">
    <property type="entry name" value="Zn_clus"/>
    <property type="match status" value="1"/>
</dbReference>
<accession>A0A9P8W7T2</accession>
<evidence type="ECO:0000259" key="4">
    <source>
        <dbReference type="PROSITE" id="PS50048"/>
    </source>
</evidence>
<evidence type="ECO:0000313" key="5">
    <source>
        <dbReference type="EMBL" id="KAH6892595.1"/>
    </source>
</evidence>
<dbReference type="PROSITE" id="PS50048">
    <property type="entry name" value="ZN2_CY6_FUNGAL_2"/>
    <property type="match status" value="1"/>
</dbReference>
<keyword evidence="2" id="KW-0539">Nucleus</keyword>
<proteinExistence type="predicted"/>
<evidence type="ECO:0000256" key="2">
    <source>
        <dbReference type="ARBA" id="ARBA00023242"/>
    </source>
</evidence>
<dbReference type="InterPro" id="IPR036864">
    <property type="entry name" value="Zn2-C6_fun-type_DNA-bd_sf"/>
</dbReference>
<dbReference type="GO" id="GO:0000981">
    <property type="term" value="F:DNA-binding transcription factor activity, RNA polymerase II-specific"/>
    <property type="evidence" value="ECO:0007669"/>
    <property type="project" value="InterPro"/>
</dbReference>
<dbReference type="Gene3D" id="4.10.240.10">
    <property type="entry name" value="Zn(2)-C6 fungal-type DNA-binding domain"/>
    <property type="match status" value="1"/>
</dbReference>
<dbReference type="GO" id="GO:0008270">
    <property type="term" value="F:zinc ion binding"/>
    <property type="evidence" value="ECO:0007669"/>
    <property type="project" value="InterPro"/>
</dbReference>
<dbReference type="AlphaFoldDB" id="A0A9P8W7T2"/>
<evidence type="ECO:0000256" key="3">
    <source>
        <dbReference type="SAM" id="MobiDB-lite"/>
    </source>
</evidence>
<dbReference type="Pfam" id="PF11951">
    <property type="entry name" value="Fungal_trans_2"/>
    <property type="match status" value="1"/>
</dbReference>
<dbReference type="InterPro" id="IPR021858">
    <property type="entry name" value="Fun_TF"/>
</dbReference>
<dbReference type="Proteomes" id="UP000777438">
    <property type="component" value="Unassembled WGS sequence"/>
</dbReference>
<dbReference type="PANTHER" id="PTHR37534:SF46">
    <property type="entry name" value="ZN(II)2CYS6 TRANSCRIPTION FACTOR (EUROFUNG)"/>
    <property type="match status" value="1"/>
</dbReference>
<feature type="domain" description="Zn(2)-C6 fungal-type" evidence="4">
    <location>
        <begin position="14"/>
        <end position="44"/>
    </location>
</feature>
<dbReference type="SUPFAM" id="SSF57701">
    <property type="entry name" value="Zn2/Cys6 DNA-binding domain"/>
    <property type="match status" value="1"/>
</dbReference>
<dbReference type="SMART" id="SM00066">
    <property type="entry name" value="GAL4"/>
    <property type="match status" value="1"/>
</dbReference>
<feature type="region of interest" description="Disordered" evidence="3">
    <location>
        <begin position="55"/>
        <end position="99"/>
    </location>
</feature>
<comment type="caution">
    <text evidence="5">The sequence shown here is derived from an EMBL/GenBank/DDBJ whole genome shotgun (WGS) entry which is preliminary data.</text>
</comment>
<dbReference type="EMBL" id="JAGPYM010000007">
    <property type="protein sequence ID" value="KAH6892595.1"/>
    <property type="molecule type" value="Genomic_DNA"/>
</dbReference>
<dbReference type="PROSITE" id="PS00463">
    <property type="entry name" value="ZN2_CY6_FUNGAL_1"/>
    <property type="match status" value="1"/>
</dbReference>
<reference evidence="5 6" key="1">
    <citation type="journal article" date="2021" name="Nat. Commun.">
        <title>Genetic determinants of endophytism in the Arabidopsis root mycobiome.</title>
        <authorList>
            <person name="Mesny F."/>
            <person name="Miyauchi S."/>
            <person name="Thiergart T."/>
            <person name="Pickel B."/>
            <person name="Atanasova L."/>
            <person name="Karlsson M."/>
            <person name="Huettel B."/>
            <person name="Barry K.W."/>
            <person name="Haridas S."/>
            <person name="Chen C."/>
            <person name="Bauer D."/>
            <person name="Andreopoulos W."/>
            <person name="Pangilinan J."/>
            <person name="LaButti K."/>
            <person name="Riley R."/>
            <person name="Lipzen A."/>
            <person name="Clum A."/>
            <person name="Drula E."/>
            <person name="Henrissat B."/>
            <person name="Kohler A."/>
            <person name="Grigoriev I.V."/>
            <person name="Martin F.M."/>
            <person name="Hacquard S."/>
        </authorList>
    </citation>
    <scope>NUCLEOTIDE SEQUENCE [LARGE SCALE GENOMIC DNA]</scope>
    <source>
        <strain evidence="5 6">MPI-CAGE-CH-0241</strain>
    </source>
</reference>
<dbReference type="PANTHER" id="PTHR37534">
    <property type="entry name" value="TRANSCRIPTIONAL ACTIVATOR PROTEIN UGA3"/>
    <property type="match status" value="1"/>
</dbReference>
<organism evidence="5 6">
    <name type="scientific">Thelonectria olida</name>
    <dbReference type="NCBI Taxonomy" id="1576542"/>
    <lineage>
        <taxon>Eukaryota</taxon>
        <taxon>Fungi</taxon>
        <taxon>Dikarya</taxon>
        <taxon>Ascomycota</taxon>
        <taxon>Pezizomycotina</taxon>
        <taxon>Sordariomycetes</taxon>
        <taxon>Hypocreomycetidae</taxon>
        <taxon>Hypocreales</taxon>
        <taxon>Nectriaceae</taxon>
        <taxon>Thelonectria</taxon>
    </lineage>
</organism>